<dbReference type="EMBL" id="DVHL01000036">
    <property type="protein sequence ID" value="HIR66091.1"/>
    <property type="molecule type" value="Genomic_DNA"/>
</dbReference>
<dbReference type="InterPro" id="IPR038416">
    <property type="entry name" value="Ribosom_S30AE_C_sf"/>
</dbReference>
<organism evidence="5 6">
    <name type="scientific">Candidatus Fimimonas gallinarum</name>
    <dbReference type="NCBI Taxonomy" id="2840821"/>
    <lineage>
        <taxon>Bacteria</taxon>
        <taxon>Pseudomonadati</taxon>
        <taxon>Myxococcota</taxon>
        <taxon>Myxococcia</taxon>
        <taxon>Myxococcales</taxon>
        <taxon>Cystobacterineae</taxon>
        <taxon>Myxococcaceae</taxon>
        <taxon>Myxococcaceae incertae sedis</taxon>
        <taxon>Candidatus Fimimonas</taxon>
    </lineage>
</organism>
<dbReference type="Pfam" id="PF02482">
    <property type="entry name" value="Ribosomal_S30AE"/>
    <property type="match status" value="1"/>
</dbReference>
<dbReference type="InterPro" id="IPR032528">
    <property type="entry name" value="Ribosom_S30AE_C"/>
</dbReference>
<accession>A0A9D1E4I1</accession>
<keyword evidence="1" id="KW-0810">Translation regulation</keyword>
<proteinExistence type="predicted"/>
<reference evidence="5" key="1">
    <citation type="submission" date="2020-10" db="EMBL/GenBank/DDBJ databases">
        <authorList>
            <person name="Gilroy R."/>
        </authorList>
    </citation>
    <scope>NUCLEOTIDE SEQUENCE</scope>
    <source>
        <strain evidence="5">CHK121-14286</strain>
    </source>
</reference>
<feature type="domain" description="Sigma 54 modulation/S30EA ribosomal protein C-terminal" evidence="4">
    <location>
        <begin position="116"/>
        <end position="170"/>
    </location>
</feature>
<dbReference type="Gene3D" id="3.30.160.100">
    <property type="entry name" value="Ribosome hibernation promotion factor-like"/>
    <property type="match status" value="1"/>
</dbReference>
<evidence type="ECO:0000256" key="2">
    <source>
        <dbReference type="ARBA" id="ARBA00038695"/>
    </source>
</evidence>
<dbReference type="PANTHER" id="PTHR33231:SF1">
    <property type="entry name" value="30S RIBOSOMAL PROTEIN"/>
    <property type="match status" value="1"/>
</dbReference>
<dbReference type="SUPFAM" id="SSF69754">
    <property type="entry name" value="Ribosome binding protein Y (YfiA homologue)"/>
    <property type="match status" value="1"/>
</dbReference>
<dbReference type="NCBIfam" id="TIGR00741">
    <property type="entry name" value="yfiA"/>
    <property type="match status" value="1"/>
</dbReference>
<reference evidence="5" key="2">
    <citation type="journal article" date="2021" name="PeerJ">
        <title>Extensive microbial diversity within the chicken gut microbiome revealed by metagenomics and culture.</title>
        <authorList>
            <person name="Gilroy R."/>
            <person name="Ravi A."/>
            <person name="Getino M."/>
            <person name="Pursley I."/>
            <person name="Horton D.L."/>
            <person name="Alikhan N.F."/>
            <person name="Baker D."/>
            <person name="Gharbi K."/>
            <person name="Hall N."/>
            <person name="Watson M."/>
            <person name="Adriaenssens E.M."/>
            <person name="Foster-Nyarko E."/>
            <person name="Jarju S."/>
            <person name="Secka A."/>
            <person name="Antonio M."/>
            <person name="Oren A."/>
            <person name="Chaudhuri R.R."/>
            <person name="La Ragione R."/>
            <person name="Hildebrand F."/>
            <person name="Pallen M.J."/>
        </authorList>
    </citation>
    <scope>NUCLEOTIDE SEQUENCE</scope>
    <source>
        <strain evidence="5">CHK121-14286</strain>
    </source>
</reference>
<dbReference type="InterPro" id="IPR003489">
    <property type="entry name" value="RHF/RaiA"/>
</dbReference>
<dbReference type="GO" id="GO:0043024">
    <property type="term" value="F:ribosomal small subunit binding"/>
    <property type="evidence" value="ECO:0007669"/>
    <property type="project" value="TreeGrafter"/>
</dbReference>
<dbReference type="GO" id="GO:0045900">
    <property type="term" value="P:negative regulation of translational elongation"/>
    <property type="evidence" value="ECO:0007669"/>
    <property type="project" value="TreeGrafter"/>
</dbReference>
<dbReference type="InterPro" id="IPR050574">
    <property type="entry name" value="HPF/YfiA_ribosome-assoc"/>
</dbReference>
<comment type="subunit">
    <text evidence="2">Associates exclusively with 100S ribosomes, which are dimers of 70S ribosomes.</text>
</comment>
<dbReference type="CDD" id="cd00552">
    <property type="entry name" value="RaiA"/>
    <property type="match status" value="1"/>
</dbReference>
<dbReference type="AlphaFoldDB" id="A0A9D1E4I1"/>
<dbReference type="Proteomes" id="UP000824200">
    <property type="component" value="Unassembled WGS sequence"/>
</dbReference>
<name>A0A9D1E4I1_9BACT</name>
<dbReference type="InterPro" id="IPR036567">
    <property type="entry name" value="RHF-like"/>
</dbReference>
<comment type="caution">
    <text evidence="5">The sequence shown here is derived from an EMBL/GenBank/DDBJ whole genome shotgun (WGS) entry which is preliminary data.</text>
</comment>
<dbReference type="Gene3D" id="3.30.505.50">
    <property type="entry name" value="Sigma 54 modulation/S30EA ribosomal protein, C-terminal domain"/>
    <property type="match status" value="1"/>
</dbReference>
<dbReference type="GO" id="GO:0022627">
    <property type="term" value="C:cytosolic small ribosomal subunit"/>
    <property type="evidence" value="ECO:0007669"/>
    <property type="project" value="TreeGrafter"/>
</dbReference>
<gene>
    <name evidence="5" type="primary">raiA</name>
    <name evidence="5" type="ORF">IAC95_04360</name>
</gene>
<evidence type="ECO:0000313" key="5">
    <source>
        <dbReference type="EMBL" id="HIR66091.1"/>
    </source>
</evidence>
<evidence type="ECO:0000313" key="6">
    <source>
        <dbReference type="Proteomes" id="UP000824200"/>
    </source>
</evidence>
<evidence type="ECO:0000259" key="4">
    <source>
        <dbReference type="Pfam" id="PF16321"/>
    </source>
</evidence>
<dbReference type="Pfam" id="PF16321">
    <property type="entry name" value="Ribosom_S30AE_C"/>
    <property type="match status" value="1"/>
</dbReference>
<dbReference type="PANTHER" id="PTHR33231">
    <property type="entry name" value="30S RIBOSOMAL PROTEIN"/>
    <property type="match status" value="1"/>
</dbReference>
<protein>
    <recommendedName>
        <fullName evidence="3">Ribosome hibernation promoting factor</fullName>
    </recommendedName>
</protein>
<evidence type="ECO:0000256" key="1">
    <source>
        <dbReference type="ARBA" id="ARBA00022845"/>
    </source>
</evidence>
<sequence>MKLEITSKNYRVTDRLEHILTTKLKKLDKYFPDSDTPCKVVLTDLGRQCKMEISITYHGTYIRSEVVGDTMYYNIDSCLPKLERQLVKHREKLNKSHKMPERPTEYEFVSDVEVEPVQIAKTKRFAVDRMSALEAAENLDMLDHDFYLFVNEETGNVEAVYRRKDGTIGLLQPFVA</sequence>
<evidence type="ECO:0000256" key="3">
    <source>
        <dbReference type="ARBA" id="ARBA00041148"/>
    </source>
</evidence>